<dbReference type="PANTHER" id="PTHR43072:SF23">
    <property type="entry name" value="UPF0039 PROTEIN C11D3.02C"/>
    <property type="match status" value="1"/>
</dbReference>
<evidence type="ECO:0000256" key="1">
    <source>
        <dbReference type="ARBA" id="ARBA00022679"/>
    </source>
</evidence>
<proteinExistence type="predicted"/>
<keyword evidence="5" id="KW-1185">Reference proteome</keyword>
<gene>
    <name evidence="4" type="primary">yncA</name>
    <name evidence="4" type="ORF">GCM10025862_33170</name>
</gene>
<dbReference type="EMBL" id="BSUJ01000001">
    <property type="protein sequence ID" value="GMA21296.1"/>
    <property type="molecule type" value="Genomic_DNA"/>
</dbReference>
<evidence type="ECO:0000313" key="4">
    <source>
        <dbReference type="EMBL" id="GMA21296.1"/>
    </source>
</evidence>
<dbReference type="InterPro" id="IPR016181">
    <property type="entry name" value="Acyl_CoA_acyltransferase"/>
</dbReference>
<feature type="domain" description="N-acetyltransferase" evidence="3">
    <location>
        <begin position="4"/>
        <end position="166"/>
    </location>
</feature>
<dbReference type="Pfam" id="PF00583">
    <property type="entry name" value="Acetyltransf_1"/>
    <property type="match status" value="1"/>
</dbReference>
<dbReference type="CDD" id="cd04301">
    <property type="entry name" value="NAT_SF"/>
    <property type="match status" value="1"/>
</dbReference>
<keyword evidence="2" id="KW-0012">Acyltransferase</keyword>
<evidence type="ECO:0000313" key="5">
    <source>
        <dbReference type="Proteomes" id="UP001157109"/>
    </source>
</evidence>
<name>A0ABQ6HS43_9MICO</name>
<keyword evidence="1" id="KW-0808">Transferase</keyword>
<accession>A0ABQ6HS43</accession>
<sequence length="173" mass="19233">MTELLIRDGVAEVDAQSCADIYAPFVDSTAVTFETEIPDSVDFARRINEAQRSHAWLVAEQDGEVVGYAYGVAFRSRPAYRFSTEVSIYLRQGYEGQGLGTRLYGELLERLTGLGYRMAVAGMVVPNPACEGLHRALGFEPVGVFRRVGWKQGEWRDVAWVQRPLGDDTSPPL</sequence>
<dbReference type="SUPFAM" id="SSF55729">
    <property type="entry name" value="Acyl-CoA N-acyltransferases (Nat)"/>
    <property type="match status" value="1"/>
</dbReference>
<protein>
    <submittedName>
        <fullName evidence="4">N-acetyltransferase</fullName>
    </submittedName>
</protein>
<dbReference type="Proteomes" id="UP001157109">
    <property type="component" value="Unassembled WGS sequence"/>
</dbReference>
<organism evidence="4 5">
    <name type="scientific">Arsenicicoccus piscis</name>
    <dbReference type="NCBI Taxonomy" id="673954"/>
    <lineage>
        <taxon>Bacteria</taxon>
        <taxon>Bacillati</taxon>
        <taxon>Actinomycetota</taxon>
        <taxon>Actinomycetes</taxon>
        <taxon>Micrococcales</taxon>
        <taxon>Intrasporangiaceae</taxon>
        <taxon>Arsenicicoccus</taxon>
    </lineage>
</organism>
<reference evidence="5" key="1">
    <citation type="journal article" date="2019" name="Int. J. Syst. Evol. Microbiol.">
        <title>The Global Catalogue of Microorganisms (GCM) 10K type strain sequencing project: providing services to taxonomists for standard genome sequencing and annotation.</title>
        <authorList>
            <consortium name="The Broad Institute Genomics Platform"/>
            <consortium name="The Broad Institute Genome Sequencing Center for Infectious Disease"/>
            <person name="Wu L."/>
            <person name="Ma J."/>
        </authorList>
    </citation>
    <scope>NUCLEOTIDE SEQUENCE [LARGE SCALE GENOMIC DNA]</scope>
    <source>
        <strain evidence="5">NBRC 105830</strain>
    </source>
</reference>
<comment type="caution">
    <text evidence="4">The sequence shown here is derived from an EMBL/GenBank/DDBJ whole genome shotgun (WGS) entry which is preliminary data.</text>
</comment>
<dbReference type="InterPro" id="IPR000182">
    <property type="entry name" value="GNAT_dom"/>
</dbReference>
<dbReference type="PANTHER" id="PTHR43072">
    <property type="entry name" value="N-ACETYLTRANSFERASE"/>
    <property type="match status" value="1"/>
</dbReference>
<evidence type="ECO:0000259" key="3">
    <source>
        <dbReference type="PROSITE" id="PS51186"/>
    </source>
</evidence>
<dbReference type="RefSeq" id="WP_241441562.1">
    <property type="nucleotide sequence ID" value="NZ_BSUJ01000001.1"/>
</dbReference>
<evidence type="ECO:0000256" key="2">
    <source>
        <dbReference type="ARBA" id="ARBA00023315"/>
    </source>
</evidence>
<dbReference type="Gene3D" id="3.40.630.30">
    <property type="match status" value="1"/>
</dbReference>
<dbReference type="PROSITE" id="PS51186">
    <property type="entry name" value="GNAT"/>
    <property type="match status" value="1"/>
</dbReference>